<proteinExistence type="predicted"/>
<evidence type="ECO:0000313" key="1">
    <source>
        <dbReference type="EMBL" id="MFC4507406.1"/>
    </source>
</evidence>
<sequence length="311" mass="34584">MEDSLSYETLLRGARDFAWSALEAHSKRQEEVFLLHAGVSIERLAKATLVRKSPFLLMELKGKDDTLFHLTGVRKAAKLRTIGAGQAIVRLRDMAVLPQRDPDLDELIELRNGVAHLMASADEAFDGLTVFCRVTSQLLDHLEQDQGHYWGSWSTVVSITLSDAHEKVERDVARRMEQARRLLKKRFAGLPSETLDSYAAVTQSQLPYGLHSSQKYGPQVCIPWKCPACGHPAAIVAGPPVLIRRGEPGESQPESLSCLVCQFTLKSHEMEAAGVPHRIPLVDEDGGRLLTDVEEYLWYLDPSGEDSMADD</sequence>
<comment type="caution">
    <text evidence="1">The sequence shown here is derived from an EMBL/GenBank/DDBJ whole genome shotgun (WGS) entry which is preliminary data.</text>
</comment>
<evidence type="ECO:0000313" key="2">
    <source>
        <dbReference type="Proteomes" id="UP001595839"/>
    </source>
</evidence>
<name>A0ABV9B7X6_9ACTN</name>
<reference evidence="2" key="1">
    <citation type="journal article" date="2019" name="Int. J. Syst. Evol. Microbiol.">
        <title>The Global Catalogue of Microorganisms (GCM) 10K type strain sequencing project: providing services to taxonomists for standard genome sequencing and annotation.</title>
        <authorList>
            <consortium name="The Broad Institute Genomics Platform"/>
            <consortium name="The Broad Institute Genome Sequencing Center for Infectious Disease"/>
            <person name="Wu L."/>
            <person name="Ma J."/>
        </authorList>
    </citation>
    <scope>NUCLEOTIDE SEQUENCE [LARGE SCALE GENOMIC DNA]</scope>
    <source>
        <strain evidence="2">CGMCC 4.7177</strain>
    </source>
</reference>
<dbReference type="RefSeq" id="WP_381185808.1">
    <property type="nucleotide sequence ID" value="NZ_JBHSFK010000055.1"/>
</dbReference>
<accession>A0ABV9B7X6</accession>
<keyword evidence="2" id="KW-1185">Reference proteome</keyword>
<dbReference type="EMBL" id="JBHSFK010000055">
    <property type="protein sequence ID" value="MFC4507406.1"/>
    <property type="molecule type" value="Genomic_DNA"/>
</dbReference>
<protein>
    <submittedName>
        <fullName evidence="1">Uncharacterized protein</fullName>
    </submittedName>
</protein>
<gene>
    <name evidence="1" type="ORF">ACFPIH_49740</name>
</gene>
<organism evidence="1 2">
    <name type="scientific">Streptomyces vulcanius</name>
    <dbReference type="NCBI Taxonomy" id="1441876"/>
    <lineage>
        <taxon>Bacteria</taxon>
        <taxon>Bacillati</taxon>
        <taxon>Actinomycetota</taxon>
        <taxon>Actinomycetes</taxon>
        <taxon>Kitasatosporales</taxon>
        <taxon>Streptomycetaceae</taxon>
        <taxon>Streptomyces</taxon>
    </lineage>
</organism>
<dbReference type="Proteomes" id="UP001595839">
    <property type="component" value="Unassembled WGS sequence"/>
</dbReference>